<dbReference type="EMBL" id="JAJNNZ010000016">
    <property type="protein sequence ID" value="MCJ2378400.1"/>
    <property type="molecule type" value="Genomic_DNA"/>
</dbReference>
<feature type="domain" description="HTH cro/C1-type" evidence="2">
    <location>
        <begin position="23"/>
        <end position="54"/>
    </location>
</feature>
<organism evidence="3 4">
    <name type="scientific">Vibrio gelatinilyticus</name>
    <dbReference type="NCBI Taxonomy" id="2893468"/>
    <lineage>
        <taxon>Bacteria</taxon>
        <taxon>Pseudomonadati</taxon>
        <taxon>Pseudomonadota</taxon>
        <taxon>Gammaproteobacteria</taxon>
        <taxon>Vibrionales</taxon>
        <taxon>Vibrionaceae</taxon>
        <taxon>Vibrio</taxon>
    </lineage>
</organism>
<dbReference type="Gene3D" id="1.10.260.40">
    <property type="entry name" value="lambda repressor-like DNA-binding domains"/>
    <property type="match status" value="1"/>
</dbReference>
<dbReference type="Pfam" id="PF13464">
    <property type="entry name" value="RodZ_C"/>
    <property type="match status" value="1"/>
</dbReference>
<proteinExistence type="predicted"/>
<evidence type="ECO:0000256" key="1">
    <source>
        <dbReference type="SAM" id="Phobius"/>
    </source>
</evidence>
<dbReference type="SUPFAM" id="SSF47413">
    <property type="entry name" value="lambda repressor-like DNA-binding domains"/>
    <property type="match status" value="1"/>
</dbReference>
<sequence length="314" mass="34579">MSTEQESKQYTDTTEQILAGTLLKEKREELGLTQRQIADRLRLRVAIIEKIETNDFDGELVATFTRGYLRSYAKAVGLDEATVLDTLEHHDEAQHGEQQMQSFSRKTNKEKHDSRIMKLTWGIFIVIIGISSIWWLQNQQKDTLSIFPADDTSEVTDAEAMALDEEGMEMISGENIDEVPSEPASPVQRPVIEEAEVTDTTQGEQAAPEALSETQLEVVEPILEEASPVAVEVADNTKKVTMSFRADCWIQITDASGKVLSTGIKSAGQTLNLSGEAPFKVILGAPEAVSITLASEPFDLSGYTSGKVARFTLP</sequence>
<dbReference type="InterPro" id="IPR025194">
    <property type="entry name" value="RodZ-like_C"/>
</dbReference>
<protein>
    <submittedName>
        <fullName evidence="3">Cytoskeleton protein RodZ</fullName>
    </submittedName>
</protein>
<accession>A0A9X2AXH8</accession>
<dbReference type="CDD" id="cd00093">
    <property type="entry name" value="HTH_XRE"/>
    <property type="match status" value="1"/>
</dbReference>
<evidence type="ECO:0000313" key="3">
    <source>
        <dbReference type="EMBL" id="MCJ2378400.1"/>
    </source>
</evidence>
<feature type="transmembrane region" description="Helical" evidence="1">
    <location>
        <begin position="119"/>
        <end position="136"/>
    </location>
</feature>
<dbReference type="PANTHER" id="PTHR34475:SF1">
    <property type="entry name" value="CYTOSKELETON PROTEIN RODZ"/>
    <property type="match status" value="1"/>
</dbReference>
<dbReference type="SMART" id="SM00530">
    <property type="entry name" value="HTH_XRE"/>
    <property type="match status" value="1"/>
</dbReference>
<dbReference type="InterPro" id="IPR050400">
    <property type="entry name" value="Bact_Cytoskel_RodZ"/>
</dbReference>
<keyword evidence="1" id="KW-1133">Transmembrane helix</keyword>
<dbReference type="Proteomes" id="UP001139488">
    <property type="component" value="Unassembled WGS sequence"/>
</dbReference>
<gene>
    <name evidence="3" type="primary">rodZ</name>
    <name evidence="3" type="ORF">LNL84_16400</name>
</gene>
<dbReference type="RefSeq" id="WP_244358695.1">
    <property type="nucleotide sequence ID" value="NZ_JAJNNZ010000016.1"/>
</dbReference>
<keyword evidence="1" id="KW-0472">Membrane</keyword>
<evidence type="ECO:0000313" key="4">
    <source>
        <dbReference type="Proteomes" id="UP001139488"/>
    </source>
</evidence>
<evidence type="ECO:0000259" key="2">
    <source>
        <dbReference type="PROSITE" id="PS50943"/>
    </source>
</evidence>
<dbReference type="PANTHER" id="PTHR34475">
    <property type="match status" value="1"/>
</dbReference>
<comment type="caution">
    <text evidence="3">The sequence shown here is derived from an EMBL/GenBank/DDBJ whole genome shotgun (WGS) entry which is preliminary data.</text>
</comment>
<dbReference type="Pfam" id="PF13413">
    <property type="entry name" value="HTH_25"/>
    <property type="match status" value="1"/>
</dbReference>
<keyword evidence="4" id="KW-1185">Reference proteome</keyword>
<dbReference type="GO" id="GO:0003677">
    <property type="term" value="F:DNA binding"/>
    <property type="evidence" value="ECO:0007669"/>
    <property type="project" value="InterPro"/>
</dbReference>
<reference evidence="3" key="1">
    <citation type="submission" date="2021-11" db="EMBL/GenBank/DDBJ databases">
        <title>Vibrio ZSDE26 sp. nov. and Vibrio ZSDZ34 sp. nov., isolated from coastal seawater in Qingdao.</title>
        <authorList>
            <person name="Zhang P."/>
        </authorList>
    </citation>
    <scope>NUCLEOTIDE SEQUENCE</scope>
    <source>
        <strain evidence="3">ZSDZ34</strain>
    </source>
</reference>
<name>A0A9X2AXH8_9VIBR</name>
<dbReference type="PROSITE" id="PS50943">
    <property type="entry name" value="HTH_CROC1"/>
    <property type="match status" value="1"/>
</dbReference>
<dbReference type="InterPro" id="IPR010982">
    <property type="entry name" value="Lambda_DNA-bd_dom_sf"/>
</dbReference>
<dbReference type="InterPro" id="IPR001387">
    <property type="entry name" value="Cro/C1-type_HTH"/>
</dbReference>
<dbReference type="NCBIfam" id="NF008109">
    <property type="entry name" value="PRK10856.1"/>
    <property type="match status" value="1"/>
</dbReference>
<keyword evidence="1" id="KW-0812">Transmembrane</keyword>
<dbReference type="AlphaFoldDB" id="A0A9X2AXH8"/>